<reference evidence="4" key="2">
    <citation type="submission" date="2012-05" db="EMBL/GenBank/DDBJ databases">
        <authorList>
            <person name="Krishnakumar V."/>
            <person name="Cheung F."/>
            <person name="Xiao Y."/>
            <person name="Chan A."/>
            <person name="Moskal W.A."/>
            <person name="Town C.D."/>
        </authorList>
    </citation>
    <scope>NUCLEOTIDE SEQUENCE</scope>
</reference>
<dbReference type="KEGG" id="mtr:11405217"/>
<dbReference type="Proteomes" id="UP000002051">
    <property type="component" value="Chromosome 8"/>
</dbReference>
<reference evidence="5" key="5">
    <citation type="journal article" date="2018" name="Nat. Plants">
        <title>Whole-genome landscape of Medicago truncatula symbiotic genes.</title>
        <authorList>
            <person name="Pecrix Y."/>
            <person name="Gamas P."/>
            <person name="Carrere S."/>
        </authorList>
    </citation>
    <scope>NUCLEOTIDE SEQUENCE</scope>
    <source>
        <tissue evidence="5">Leaves</tissue>
    </source>
</reference>
<dbReference type="eggNOG" id="ENOG502S9TP">
    <property type="taxonomic scope" value="Eukaryota"/>
</dbReference>
<accession>G7L836</accession>
<dbReference type="PANTHER" id="PTHR37189">
    <property type="entry name" value="CONCANAVALIN A-LIKE LECTIN/GLUCANASE DOMAIN-CONTAINING PROTEIN-RELATED"/>
    <property type="match status" value="1"/>
</dbReference>
<dbReference type="AlphaFoldDB" id="G7L836"/>
<organism evidence="3 7">
    <name type="scientific">Medicago truncatula</name>
    <name type="common">Barrel medic</name>
    <name type="synonym">Medicago tribuloides</name>
    <dbReference type="NCBI Taxonomy" id="3880"/>
    <lineage>
        <taxon>Eukaryota</taxon>
        <taxon>Viridiplantae</taxon>
        <taxon>Streptophyta</taxon>
        <taxon>Embryophyta</taxon>
        <taxon>Tracheophyta</taxon>
        <taxon>Spermatophyta</taxon>
        <taxon>Magnoliopsida</taxon>
        <taxon>eudicotyledons</taxon>
        <taxon>Gunneridae</taxon>
        <taxon>Pentapetalae</taxon>
        <taxon>rosids</taxon>
        <taxon>fabids</taxon>
        <taxon>Fabales</taxon>
        <taxon>Fabaceae</taxon>
        <taxon>Papilionoideae</taxon>
        <taxon>50 kb inversion clade</taxon>
        <taxon>NPAAA clade</taxon>
        <taxon>Hologalegina</taxon>
        <taxon>IRL clade</taxon>
        <taxon>Trifolieae</taxon>
        <taxon>Medicago</taxon>
    </lineage>
</organism>
<evidence type="ECO:0000313" key="3">
    <source>
        <dbReference type="EMBL" id="AET04393.1"/>
    </source>
</evidence>
<dbReference type="OrthoDB" id="1107534at2759"/>
<keyword evidence="1" id="KW-0472">Membrane</keyword>
<evidence type="ECO:0000256" key="1">
    <source>
        <dbReference type="SAM" id="Phobius"/>
    </source>
</evidence>
<dbReference type="EMBL" id="PSQE01000008">
    <property type="protein sequence ID" value="RHN42754.1"/>
    <property type="molecule type" value="Genomic_DNA"/>
</dbReference>
<feature type="signal peptide" evidence="2">
    <location>
        <begin position="1"/>
        <end position="19"/>
    </location>
</feature>
<dbReference type="Gramene" id="rna49238">
    <property type="protein sequence ID" value="RHN42754.1"/>
    <property type="gene ID" value="gene49238"/>
</dbReference>
<dbReference type="EMBL" id="BT143698">
    <property type="protein sequence ID" value="AFK43492.1"/>
    <property type="molecule type" value="mRNA"/>
</dbReference>
<dbReference type="HOGENOM" id="CLU_139438_0_0_1"/>
<evidence type="ECO:0000313" key="7">
    <source>
        <dbReference type="Proteomes" id="UP000002051"/>
    </source>
</evidence>
<dbReference type="EMBL" id="CM001224">
    <property type="protein sequence ID" value="AET04393.1"/>
    <property type="molecule type" value="Genomic_DNA"/>
</dbReference>
<evidence type="ECO:0000313" key="5">
    <source>
        <dbReference type="EMBL" id="RHN42754.1"/>
    </source>
</evidence>
<feature type="chain" id="PRO_5014574107" evidence="2">
    <location>
        <begin position="20"/>
        <end position="158"/>
    </location>
</feature>
<reference evidence="3 7" key="3">
    <citation type="journal article" date="2014" name="BMC Genomics">
        <title>An improved genome release (version Mt4.0) for the model legume Medicago truncatula.</title>
        <authorList>
            <person name="Tang H."/>
            <person name="Krishnakumar V."/>
            <person name="Bidwell S."/>
            <person name="Rosen B."/>
            <person name="Chan A."/>
            <person name="Zhou S."/>
            <person name="Gentzbittel L."/>
            <person name="Childs K.L."/>
            <person name="Yandell M."/>
            <person name="Gundlach H."/>
            <person name="Mayer K.F."/>
            <person name="Schwartz D.C."/>
            <person name="Town C.D."/>
        </authorList>
    </citation>
    <scope>GENOME REANNOTATION</scope>
    <source>
        <strain evidence="6 7">cv. Jemalong A17</strain>
    </source>
</reference>
<evidence type="ECO:0000313" key="6">
    <source>
        <dbReference type="EnsemblPlants" id="AET04393"/>
    </source>
</evidence>
<protein>
    <submittedName>
        <fullName evidence="3">Transmembrane protein, putative</fullName>
    </submittedName>
</protein>
<name>G7L836_MEDTR</name>
<dbReference type="Proteomes" id="UP000265566">
    <property type="component" value="Chromosome 8"/>
</dbReference>
<keyword evidence="7" id="KW-1185">Reference proteome</keyword>
<reference evidence="6" key="4">
    <citation type="submission" date="2015-04" db="UniProtKB">
        <authorList>
            <consortium name="EnsemblPlants"/>
        </authorList>
    </citation>
    <scope>IDENTIFICATION</scope>
    <source>
        <strain evidence="6">cv. Jemalong A17</strain>
    </source>
</reference>
<dbReference type="PaxDb" id="3880-AET04393"/>
<reference evidence="3 7" key="1">
    <citation type="journal article" date="2011" name="Nature">
        <title>The Medicago genome provides insight into the evolution of rhizobial symbioses.</title>
        <authorList>
            <person name="Young N.D."/>
            <person name="Debelle F."/>
            <person name="Oldroyd G.E."/>
            <person name="Geurts R."/>
            <person name="Cannon S.B."/>
            <person name="Udvardi M.K."/>
            <person name="Benedito V.A."/>
            <person name="Mayer K.F."/>
            <person name="Gouzy J."/>
            <person name="Schoof H."/>
            <person name="Van de Peer Y."/>
            <person name="Proost S."/>
            <person name="Cook D.R."/>
            <person name="Meyers B.C."/>
            <person name="Spannagl M."/>
            <person name="Cheung F."/>
            <person name="De Mita S."/>
            <person name="Krishnakumar V."/>
            <person name="Gundlach H."/>
            <person name="Zhou S."/>
            <person name="Mudge J."/>
            <person name="Bharti A.K."/>
            <person name="Murray J.D."/>
            <person name="Naoumkina M.A."/>
            <person name="Rosen B."/>
            <person name="Silverstein K.A."/>
            <person name="Tang H."/>
            <person name="Rombauts S."/>
            <person name="Zhao P.X."/>
            <person name="Zhou P."/>
            <person name="Barbe V."/>
            <person name="Bardou P."/>
            <person name="Bechner M."/>
            <person name="Bellec A."/>
            <person name="Berger A."/>
            <person name="Berges H."/>
            <person name="Bidwell S."/>
            <person name="Bisseling T."/>
            <person name="Choisne N."/>
            <person name="Couloux A."/>
            <person name="Denny R."/>
            <person name="Deshpande S."/>
            <person name="Dai X."/>
            <person name="Doyle J.J."/>
            <person name="Dudez A.M."/>
            <person name="Farmer A.D."/>
            <person name="Fouteau S."/>
            <person name="Franken C."/>
            <person name="Gibelin C."/>
            <person name="Gish J."/>
            <person name="Goldstein S."/>
            <person name="Gonzalez A.J."/>
            <person name="Green P.J."/>
            <person name="Hallab A."/>
            <person name="Hartog M."/>
            <person name="Hua A."/>
            <person name="Humphray S.J."/>
            <person name="Jeong D.H."/>
            <person name="Jing Y."/>
            <person name="Jocker A."/>
            <person name="Kenton S.M."/>
            <person name="Kim D.J."/>
            <person name="Klee K."/>
            <person name="Lai H."/>
            <person name="Lang C."/>
            <person name="Lin S."/>
            <person name="Macmil S.L."/>
            <person name="Magdelenat G."/>
            <person name="Matthews L."/>
            <person name="McCorrison J."/>
            <person name="Monaghan E.L."/>
            <person name="Mun J.H."/>
            <person name="Najar F.Z."/>
            <person name="Nicholson C."/>
            <person name="Noirot C."/>
            <person name="O'Bleness M."/>
            <person name="Paule C.R."/>
            <person name="Poulain J."/>
            <person name="Prion F."/>
            <person name="Qin B."/>
            <person name="Qu C."/>
            <person name="Retzel E.F."/>
            <person name="Riddle C."/>
            <person name="Sallet E."/>
            <person name="Samain S."/>
            <person name="Samson N."/>
            <person name="Sanders I."/>
            <person name="Saurat O."/>
            <person name="Scarpelli C."/>
            <person name="Schiex T."/>
            <person name="Segurens B."/>
            <person name="Severin A.J."/>
            <person name="Sherrier D.J."/>
            <person name="Shi R."/>
            <person name="Sims S."/>
            <person name="Singer S.R."/>
            <person name="Sinharoy S."/>
            <person name="Sterck L."/>
            <person name="Viollet A."/>
            <person name="Wang B.B."/>
            <person name="Wang K."/>
            <person name="Wang M."/>
            <person name="Wang X."/>
            <person name="Warfsmann J."/>
            <person name="Weissenbach J."/>
            <person name="White D.D."/>
            <person name="White J.D."/>
            <person name="Wiley G.B."/>
            <person name="Wincker P."/>
            <person name="Xing Y."/>
            <person name="Yang L."/>
            <person name="Yao Z."/>
            <person name="Ying F."/>
            <person name="Zhai J."/>
            <person name="Zhou L."/>
            <person name="Zuber A."/>
            <person name="Denarie J."/>
            <person name="Dixon R.A."/>
            <person name="May G.D."/>
            <person name="Schwartz D.C."/>
            <person name="Rogers J."/>
            <person name="Quetier F."/>
            <person name="Town C.D."/>
            <person name="Roe B.A."/>
        </authorList>
    </citation>
    <scope>NUCLEOTIDE SEQUENCE [LARGE SCALE GENOMIC DNA]</scope>
    <source>
        <strain evidence="3">A17</strain>
        <strain evidence="6 7">cv. Jemalong A17</strain>
    </source>
</reference>
<dbReference type="EnsemblPlants" id="AET04393">
    <property type="protein sequence ID" value="AET04393"/>
    <property type="gene ID" value="MTR_8g088330"/>
</dbReference>
<dbReference type="OMA" id="ARNLTWW"/>
<feature type="transmembrane region" description="Helical" evidence="1">
    <location>
        <begin position="98"/>
        <end position="120"/>
    </location>
</feature>
<keyword evidence="1 3" id="KW-0812">Transmembrane</keyword>
<keyword evidence="1" id="KW-1133">Transmembrane helix</keyword>
<sequence>MAESPIVFVILILAGYSSARDLRPADHGLIFQTLSPTGTHSSPEMRSFFNSDNSSPTVSSSSEVAMPKAFTSGNTAPPSWSSVSGDGSSDRVWNSLKVASLACGVAGAILILVSGLIYVFKYRKQEQQNAAFRGNNSKLENEDHDNNKLQLVVRDPSS</sequence>
<evidence type="ECO:0000313" key="4">
    <source>
        <dbReference type="EMBL" id="AFK43492.1"/>
    </source>
</evidence>
<keyword evidence="2" id="KW-0732">Signal</keyword>
<evidence type="ECO:0000256" key="2">
    <source>
        <dbReference type="SAM" id="SignalP"/>
    </source>
</evidence>
<dbReference type="PANTHER" id="PTHR37189:SF2">
    <property type="entry name" value="PROTEIN, PUTATIVE-RELATED"/>
    <property type="match status" value="1"/>
</dbReference>
<gene>
    <name evidence="6" type="primary">11405217</name>
    <name evidence="3" type="ordered locus">MTR_8g088330</name>
    <name evidence="5" type="ORF">MtrunA17_Chr8g0380391</name>
</gene>
<proteinExistence type="evidence at transcript level"/>